<dbReference type="STRING" id="1280953.HOC_05463"/>
<comment type="caution">
    <text evidence="1">The sequence shown here is derived from an EMBL/GenBank/DDBJ whole genome shotgun (WGS) entry which is preliminary data.</text>
</comment>
<dbReference type="OrthoDB" id="5723450at2"/>
<dbReference type="PATRIC" id="fig|1280953.3.peg.1099"/>
<accession>A0A059G917</accession>
<dbReference type="PANTHER" id="PTHR12922">
    <property type="entry name" value="UBIQUINONE BIOSYNTHESIS PROTEIN"/>
    <property type="match status" value="1"/>
</dbReference>
<sequence length="324" mass="35501">MTDAHRKLFERELNTLPEASEVRALAAEAKAANGEASEALRMTLAARLAHVAFLAPDRVGEIYDALAEGWIGEPVGAAPIPTLDEPPLSAPAGLWDTYWGIVEDGVAGKLDALSVTQRTADLGGEHTPEFVDRVVRMSFTYEGVEEVSKWPLPRRLDLEELGACPENSVGRLFYHVIVDNSFDLEVLDRDAIGLSKLPSPLDYLNTRMLQAHDLWHLVGGYETTSLHEVAISAFQMSQFGHNYSAQFLAVTATIAAQGPGFGYPILMDTITSAWVHGRHTPPMITIDWESVWTGTLEEVRAQFGITAYERPYPANLVEMAQAAA</sequence>
<evidence type="ECO:0000313" key="2">
    <source>
        <dbReference type="Proteomes" id="UP000024942"/>
    </source>
</evidence>
<dbReference type="Proteomes" id="UP000024942">
    <property type="component" value="Unassembled WGS sequence"/>
</dbReference>
<dbReference type="InterPro" id="IPR007715">
    <property type="entry name" value="Coq4"/>
</dbReference>
<dbReference type="GO" id="GO:0006744">
    <property type="term" value="P:ubiquinone biosynthetic process"/>
    <property type="evidence" value="ECO:0007669"/>
    <property type="project" value="InterPro"/>
</dbReference>
<reference evidence="1 2" key="1">
    <citation type="journal article" date="2014" name="Antonie Van Leeuwenhoek">
        <title>Hyphomonas beringensis sp. nov. and Hyphomonas chukchiensis sp. nov., isolated from surface seawater of the Bering Sea and Chukchi Sea.</title>
        <authorList>
            <person name="Li C."/>
            <person name="Lai Q."/>
            <person name="Li G."/>
            <person name="Dong C."/>
            <person name="Wang J."/>
            <person name="Liao Y."/>
            <person name="Shao Z."/>
        </authorList>
    </citation>
    <scope>NUCLEOTIDE SEQUENCE [LARGE SCALE GENOMIC DNA]</scope>
    <source>
        <strain evidence="1 2">SCH89</strain>
    </source>
</reference>
<keyword evidence="2" id="KW-1185">Reference proteome</keyword>
<protein>
    <submittedName>
        <fullName evidence="1">Uncharacterized protein</fullName>
    </submittedName>
</protein>
<name>A0A059G917_9PROT</name>
<dbReference type="EMBL" id="ARYL01000006">
    <property type="protein sequence ID" value="KDA03306.1"/>
    <property type="molecule type" value="Genomic_DNA"/>
</dbReference>
<dbReference type="PANTHER" id="PTHR12922:SF7">
    <property type="entry name" value="UBIQUINONE BIOSYNTHESIS PROTEIN COQ4 HOMOLOG, MITOCHONDRIAL"/>
    <property type="match status" value="1"/>
</dbReference>
<dbReference type="RefSeq" id="WP_035536541.1">
    <property type="nucleotide sequence ID" value="NZ_ARYL01000006.1"/>
</dbReference>
<dbReference type="AlphaFoldDB" id="A0A059G917"/>
<dbReference type="Pfam" id="PF05019">
    <property type="entry name" value="Coq4"/>
    <property type="match status" value="1"/>
</dbReference>
<evidence type="ECO:0000313" key="1">
    <source>
        <dbReference type="EMBL" id="KDA03306.1"/>
    </source>
</evidence>
<organism evidence="1 2">
    <name type="scientific">Hyphomonas oceanitis SCH89</name>
    <dbReference type="NCBI Taxonomy" id="1280953"/>
    <lineage>
        <taxon>Bacteria</taxon>
        <taxon>Pseudomonadati</taxon>
        <taxon>Pseudomonadota</taxon>
        <taxon>Alphaproteobacteria</taxon>
        <taxon>Hyphomonadales</taxon>
        <taxon>Hyphomonadaceae</taxon>
        <taxon>Hyphomonas</taxon>
    </lineage>
</organism>
<gene>
    <name evidence="1" type="ORF">HOC_05463</name>
</gene>
<dbReference type="eggNOG" id="COG5031">
    <property type="taxonomic scope" value="Bacteria"/>
</dbReference>
<proteinExistence type="predicted"/>